<organism evidence="1 2">
    <name type="scientific">Zarea fungicola</name>
    <dbReference type="NCBI Taxonomy" id="93591"/>
    <lineage>
        <taxon>Eukaryota</taxon>
        <taxon>Fungi</taxon>
        <taxon>Dikarya</taxon>
        <taxon>Ascomycota</taxon>
        <taxon>Pezizomycotina</taxon>
        <taxon>Sordariomycetes</taxon>
        <taxon>Hypocreomycetidae</taxon>
        <taxon>Hypocreales</taxon>
        <taxon>Cordycipitaceae</taxon>
        <taxon>Zarea</taxon>
    </lineage>
</organism>
<reference evidence="1" key="1">
    <citation type="submission" date="2022-08" db="EMBL/GenBank/DDBJ databases">
        <title>Genome Sequence of Lecanicillium fungicola.</title>
        <authorList>
            <person name="Buettner E."/>
        </authorList>
    </citation>
    <scope>NUCLEOTIDE SEQUENCE</scope>
    <source>
        <strain evidence="1">Babe33</strain>
    </source>
</reference>
<protein>
    <submittedName>
        <fullName evidence="1">Uncharacterized protein</fullName>
    </submittedName>
</protein>
<keyword evidence="2" id="KW-1185">Reference proteome</keyword>
<gene>
    <name evidence="1" type="ORF">NQ176_g4305</name>
</gene>
<accession>A0ACC1NG28</accession>
<dbReference type="Proteomes" id="UP001143910">
    <property type="component" value="Unassembled WGS sequence"/>
</dbReference>
<name>A0ACC1NG28_9HYPO</name>
<proteinExistence type="predicted"/>
<evidence type="ECO:0000313" key="1">
    <source>
        <dbReference type="EMBL" id="KAJ2977556.1"/>
    </source>
</evidence>
<evidence type="ECO:0000313" key="2">
    <source>
        <dbReference type="Proteomes" id="UP001143910"/>
    </source>
</evidence>
<comment type="caution">
    <text evidence="1">The sequence shown here is derived from an EMBL/GenBank/DDBJ whole genome shotgun (WGS) entry which is preliminary data.</text>
</comment>
<sequence length="375" mass="40353">MSDSKKIFSLEGKGLKLTTAADVEPHIADLRANDVEEVRLLGNSLGIEACKVLGEVLATKKNLKVANLADIFTARVLSEIPDALSHLLTSILNLPNLHTININDNAFGLNTQAPLVAFLAAHVPLQHLYLNNTLKAVPSLLRWLITGGGPLASNWRPGPRSYSSGGAGPDVEVLGAPIAFIHHGEEQAPPGIGIFSLGPTGLRPQSSGTITLRTADPFDHPIIDPKYFSDAGDNDRKVLLAGLRMCIKISRSTHWAKFLKPMPTNDDPSHFWWPASCSDPDTISDEQLFTFMKEKAFTLYHPVGTARMGPKDAGNTVVDLNGCVHGVGRLRVVDASMFPEQISGHPTAAIGAIAYKMSDIIKATYTPPEPKLASL</sequence>
<dbReference type="EMBL" id="JANJQO010000460">
    <property type="protein sequence ID" value="KAJ2977556.1"/>
    <property type="molecule type" value="Genomic_DNA"/>
</dbReference>